<evidence type="ECO:0000256" key="3">
    <source>
        <dbReference type="ARBA" id="ARBA00022475"/>
    </source>
</evidence>
<evidence type="ECO:0000256" key="1">
    <source>
        <dbReference type="ARBA" id="ARBA00004236"/>
    </source>
</evidence>
<evidence type="ECO:0000256" key="5">
    <source>
        <dbReference type="ARBA" id="ARBA00023136"/>
    </source>
</evidence>
<reference evidence="9" key="1">
    <citation type="submission" date="2016-11" db="UniProtKB">
        <authorList>
            <consortium name="WormBaseParasite"/>
        </authorList>
    </citation>
    <scope>IDENTIFICATION</scope>
</reference>
<dbReference type="GO" id="GO:0005886">
    <property type="term" value="C:plasma membrane"/>
    <property type="evidence" value="ECO:0007669"/>
    <property type="project" value="UniProtKB-SubCell"/>
</dbReference>
<name>A0A1I7WVW7_HETBA</name>
<dbReference type="GO" id="GO:0046854">
    <property type="term" value="P:phosphatidylinositol phosphate biosynthetic process"/>
    <property type="evidence" value="ECO:0007669"/>
    <property type="project" value="TreeGrafter"/>
</dbReference>
<keyword evidence="4" id="KW-0963">Cytoplasm</keyword>
<protein>
    <submittedName>
        <fullName evidence="9">Uncharacterized protein</fullName>
    </submittedName>
</protein>
<dbReference type="PANTHER" id="PTHR31220:SF1">
    <property type="entry name" value="GH21176P"/>
    <property type="match status" value="1"/>
</dbReference>
<dbReference type="Pfam" id="PF09790">
    <property type="entry name" value="Hyccin"/>
    <property type="match status" value="1"/>
</dbReference>
<evidence type="ECO:0000256" key="4">
    <source>
        <dbReference type="ARBA" id="ARBA00022490"/>
    </source>
</evidence>
<keyword evidence="5 7" id="KW-0472">Membrane</keyword>
<feature type="transmembrane region" description="Helical" evidence="7">
    <location>
        <begin position="197"/>
        <end position="219"/>
    </location>
</feature>
<comment type="similarity">
    <text evidence="6">Belongs to the Hyccin family.</text>
</comment>
<dbReference type="AlphaFoldDB" id="A0A1I7WVW7"/>
<accession>A0A1I7WVW7</accession>
<evidence type="ECO:0000256" key="7">
    <source>
        <dbReference type="SAM" id="Phobius"/>
    </source>
</evidence>
<evidence type="ECO:0000256" key="2">
    <source>
        <dbReference type="ARBA" id="ARBA00004514"/>
    </source>
</evidence>
<keyword evidence="7" id="KW-0812">Transmembrane</keyword>
<dbReference type="GO" id="GO:0072659">
    <property type="term" value="P:protein localization to plasma membrane"/>
    <property type="evidence" value="ECO:0007669"/>
    <property type="project" value="TreeGrafter"/>
</dbReference>
<dbReference type="WBParaSite" id="Hba_09316">
    <property type="protein sequence ID" value="Hba_09316"/>
    <property type="gene ID" value="Hba_09316"/>
</dbReference>
<dbReference type="InterPro" id="IPR018619">
    <property type="entry name" value="Hyccin"/>
</dbReference>
<evidence type="ECO:0000256" key="6">
    <source>
        <dbReference type="ARBA" id="ARBA00034482"/>
    </source>
</evidence>
<dbReference type="Proteomes" id="UP000095283">
    <property type="component" value="Unplaced"/>
</dbReference>
<evidence type="ECO:0000313" key="8">
    <source>
        <dbReference type="Proteomes" id="UP000095283"/>
    </source>
</evidence>
<evidence type="ECO:0000313" key="9">
    <source>
        <dbReference type="WBParaSite" id="Hba_09316"/>
    </source>
</evidence>
<sequence length="277" mass="32058">MNSEQLQDFLTDLSNTSAKEKSRDDVETTRKFLTNTAHNTMLCINYITCNYRDIDLVQPIIAQILALFYKGGILRHYALQYIPSFISIYLFAFSKKQQKSISLFETFFLAIYNEEILAGGPKSENIAKKVEEVRIPSIRYPSIYHDPIKLNSFPETSTIKPGSTPSVLTTVRIGPFPTVENFTAEYIDKSNEMFQCFLVILNVLCVLAALLVGATWLLFEFRPTYRNRLRRTDSEQARIEMKSFEETRYLRRFSELKCAINNPVKLLMFFPIGRYSI</sequence>
<organism evidence="8 9">
    <name type="scientific">Heterorhabditis bacteriophora</name>
    <name type="common">Entomopathogenic nematode worm</name>
    <dbReference type="NCBI Taxonomy" id="37862"/>
    <lineage>
        <taxon>Eukaryota</taxon>
        <taxon>Metazoa</taxon>
        <taxon>Ecdysozoa</taxon>
        <taxon>Nematoda</taxon>
        <taxon>Chromadorea</taxon>
        <taxon>Rhabditida</taxon>
        <taxon>Rhabditina</taxon>
        <taxon>Rhabditomorpha</taxon>
        <taxon>Strongyloidea</taxon>
        <taxon>Heterorhabditidae</taxon>
        <taxon>Heterorhabditis</taxon>
    </lineage>
</organism>
<keyword evidence="7" id="KW-1133">Transmembrane helix</keyword>
<dbReference type="GO" id="GO:0005829">
    <property type="term" value="C:cytosol"/>
    <property type="evidence" value="ECO:0007669"/>
    <property type="project" value="UniProtKB-SubCell"/>
</dbReference>
<keyword evidence="8" id="KW-1185">Reference proteome</keyword>
<proteinExistence type="inferred from homology"/>
<keyword evidence="3" id="KW-1003">Cell membrane</keyword>
<comment type="subcellular location">
    <subcellularLocation>
        <location evidence="1">Cell membrane</location>
    </subcellularLocation>
    <subcellularLocation>
        <location evidence="2">Cytoplasm</location>
        <location evidence="2">Cytosol</location>
    </subcellularLocation>
</comment>
<dbReference type="PANTHER" id="PTHR31220">
    <property type="entry name" value="HYCCIN RELATED"/>
    <property type="match status" value="1"/>
</dbReference>